<dbReference type="PANTHER" id="PTHR33376:SF7">
    <property type="entry name" value="C4-DICARBOXYLATE-BINDING PROTEIN DCTB"/>
    <property type="match status" value="1"/>
</dbReference>
<dbReference type="GO" id="GO:0030288">
    <property type="term" value="C:outer membrane-bounded periplasmic space"/>
    <property type="evidence" value="ECO:0007669"/>
    <property type="project" value="InterPro"/>
</dbReference>
<feature type="chain" id="PRO_5011540872" evidence="4">
    <location>
        <begin position="27"/>
        <end position="339"/>
    </location>
</feature>
<feature type="signal peptide" evidence="4">
    <location>
        <begin position="1"/>
        <end position="26"/>
    </location>
</feature>
<proteinExistence type="inferred from homology"/>
<dbReference type="STRING" id="246191.SAMN05660337_3288"/>
<dbReference type="PANTHER" id="PTHR33376">
    <property type="match status" value="1"/>
</dbReference>
<reference evidence="6" key="1">
    <citation type="submission" date="2016-10" db="EMBL/GenBank/DDBJ databases">
        <authorList>
            <person name="Varghese N."/>
            <person name="Submissions S."/>
        </authorList>
    </citation>
    <scope>NUCLEOTIDE SEQUENCE [LARGE SCALE GENOMIC DNA]</scope>
    <source>
        <strain evidence="6">DSM 16995</strain>
    </source>
</reference>
<evidence type="ECO:0000256" key="1">
    <source>
        <dbReference type="ARBA" id="ARBA00009023"/>
    </source>
</evidence>
<dbReference type="Pfam" id="PF03480">
    <property type="entry name" value="DctP"/>
    <property type="match status" value="1"/>
</dbReference>
<evidence type="ECO:0000256" key="2">
    <source>
        <dbReference type="ARBA" id="ARBA00022448"/>
    </source>
</evidence>
<dbReference type="RefSeq" id="WP_092163065.1">
    <property type="nucleotide sequence ID" value="NZ_FNGA01000006.1"/>
</dbReference>
<protein>
    <submittedName>
        <fullName evidence="5">C4-dicarboxylate-binding protein DctP</fullName>
    </submittedName>
</protein>
<comment type="similarity">
    <text evidence="1">Belongs to the bacterial solute-binding protein 7 family.</text>
</comment>
<keyword evidence="6" id="KW-1185">Reference proteome</keyword>
<keyword evidence="3 4" id="KW-0732">Signal</keyword>
<dbReference type="EMBL" id="FNGA01000006">
    <property type="protein sequence ID" value="SDL57281.1"/>
    <property type="molecule type" value="Genomic_DNA"/>
</dbReference>
<sequence length="339" mass="37239">MKLSGRIVSIALALCMVLGGVISAGAAEFEARIGHIESALQPRHQGLEKVAKLVKERTNGAVEFKIFPSSQLGNQRQINEGVQFGTIEGTVSAAAFLGGFNPSVSIMDIPFLLPTDRAKAQELRQGKFGKELLKSFGPRGFKAVGTWPNGRKNFTSNKPLGSVEAYKGQRFRVMDSKILIEQFSAIGASAIALPFGELYTALQNGVVDGEENPLDTIQRMKFYEVQKYLVLSEHGAMEDFILFNPSWWDSLPAKYQDVITAAFMEVMPGVEVHKEQAQKDALAVIKKAGVKVSPLSDADRATMRSLMYPKTIAAYLDRAGSEGEKLVKLYEAEYKRIVE</sequence>
<dbReference type="Proteomes" id="UP000199053">
    <property type="component" value="Unassembled WGS sequence"/>
</dbReference>
<accession>A0A1G9L5S0</accession>
<dbReference type="NCBIfam" id="TIGR00787">
    <property type="entry name" value="dctP"/>
    <property type="match status" value="1"/>
</dbReference>
<evidence type="ECO:0000256" key="4">
    <source>
        <dbReference type="SAM" id="SignalP"/>
    </source>
</evidence>
<dbReference type="PIRSF" id="PIRSF006470">
    <property type="entry name" value="DctB"/>
    <property type="match status" value="1"/>
</dbReference>
<dbReference type="CDD" id="cd13603">
    <property type="entry name" value="PBP2_TRAP_Siap_TeaA_like"/>
    <property type="match status" value="1"/>
</dbReference>
<evidence type="ECO:0000313" key="5">
    <source>
        <dbReference type="EMBL" id="SDL57281.1"/>
    </source>
</evidence>
<dbReference type="InterPro" id="IPR018389">
    <property type="entry name" value="DctP_fam"/>
</dbReference>
<evidence type="ECO:0000313" key="6">
    <source>
        <dbReference type="Proteomes" id="UP000199053"/>
    </source>
</evidence>
<organism evidence="5 6">
    <name type="scientific">Maridesulfovibrio ferrireducens</name>
    <dbReference type="NCBI Taxonomy" id="246191"/>
    <lineage>
        <taxon>Bacteria</taxon>
        <taxon>Pseudomonadati</taxon>
        <taxon>Thermodesulfobacteriota</taxon>
        <taxon>Desulfovibrionia</taxon>
        <taxon>Desulfovibrionales</taxon>
        <taxon>Desulfovibrionaceae</taxon>
        <taxon>Maridesulfovibrio</taxon>
    </lineage>
</organism>
<dbReference type="AlphaFoldDB" id="A0A1G9L5S0"/>
<gene>
    <name evidence="5" type="ORF">SAMN05660337_3288</name>
</gene>
<dbReference type="Gene3D" id="3.40.190.170">
    <property type="entry name" value="Bacterial extracellular solute-binding protein, family 7"/>
    <property type="match status" value="1"/>
</dbReference>
<dbReference type="GO" id="GO:0055085">
    <property type="term" value="P:transmembrane transport"/>
    <property type="evidence" value="ECO:0007669"/>
    <property type="project" value="InterPro"/>
</dbReference>
<dbReference type="NCBIfam" id="NF037995">
    <property type="entry name" value="TRAP_S1"/>
    <property type="match status" value="1"/>
</dbReference>
<dbReference type="OrthoDB" id="8690069at2"/>
<keyword evidence="2" id="KW-0813">Transport</keyword>
<evidence type="ECO:0000256" key="3">
    <source>
        <dbReference type="ARBA" id="ARBA00022729"/>
    </source>
</evidence>
<dbReference type="InterPro" id="IPR004682">
    <property type="entry name" value="TRAP_DctP"/>
</dbReference>
<dbReference type="InterPro" id="IPR038404">
    <property type="entry name" value="TRAP_DctP_sf"/>
</dbReference>
<name>A0A1G9L5S0_9BACT</name>